<evidence type="ECO:0000256" key="2">
    <source>
        <dbReference type="ARBA" id="ARBA00005182"/>
    </source>
</evidence>
<evidence type="ECO:0000256" key="9">
    <source>
        <dbReference type="ARBA" id="ARBA00022989"/>
    </source>
</evidence>
<gene>
    <name evidence="15" type="ORF">AIOL_001520</name>
</gene>
<dbReference type="Pfam" id="PF03062">
    <property type="entry name" value="MBOAT"/>
    <property type="match status" value="1"/>
</dbReference>
<evidence type="ECO:0000256" key="5">
    <source>
        <dbReference type="ARBA" id="ARBA00022475"/>
    </source>
</evidence>
<evidence type="ECO:0000256" key="1">
    <source>
        <dbReference type="ARBA" id="ARBA00004651"/>
    </source>
</evidence>
<dbReference type="PANTHER" id="PTHR13285:SF23">
    <property type="entry name" value="TEICHOIC ACID D-ALANYLTRANSFERASE"/>
    <property type="match status" value="1"/>
</dbReference>
<keyword evidence="9 14" id="KW-1133">Transmembrane helix</keyword>
<evidence type="ECO:0000256" key="3">
    <source>
        <dbReference type="ARBA" id="ARBA00010323"/>
    </source>
</evidence>
<evidence type="ECO:0000256" key="8">
    <source>
        <dbReference type="ARBA" id="ARBA00022841"/>
    </source>
</evidence>
<dbReference type="PIRSF" id="PIRSF016636">
    <property type="entry name" value="AlgI_DltB"/>
    <property type="match status" value="1"/>
</dbReference>
<feature type="transmembrane region" description="Helical" evidence="14">
    <location>
        <begin position="152"/>
        <end position="171"/>
    </location>
</feature>
<keyword evidence="5 13" id="KW-1003">Cell membrane</keyword>
<protein>
    <recommendedName>
        <fullName evidence="4">Probable alginate O-acetylase AlgI</fullName>
    </recommendedName>
    <alternativeName>
        <fullName evidence="12">Alginate biosynthesis protein AlgI</fullName>
    </alternativeName>
</protein>
<comment type="subcellular location">
    <subcellularLocation>
        <location evidence="1">Cell membrane</location>
        <topology evidence="1">Multi-pass membrane protein</topology>
    </subcellularLocation>
</comment>
<dbReference type="GO" id="GO:0005886">
    <property type="term" value="C:plasma membrane"/>
    <property type="evidence" value="ECO:0007669"/>
    <property type="project" value="UniProtKB-SubCell"/>
</dbReference>
<keyword evidence="10 13" id="KW-0472">Membrane</keyword>
<dbReference type="InterPro" id="IPR024194">
    <property type="entry name" value="Ac/AlaTfrase_AlgI/DltB"/>
</dbReference>
<comment type="caution">
    <text evidence="15">The sequence shown here is derived from an EMBL/GenBank/DDBJ whole genome shotgun (WGS) entry which is preliminary data.</text>
</comment>
<dbReference type="PATRIC" id="fig|1675527.3.peg.1613"/>
<evidence type="ECO:0000313" key="16">
    <source>
        <dbReference type="Proteomes" id="UP000037178"/>
    </source>
</evidence>
<sequence>MLGVFKYTTFVLGNLNTALGGAALTVPEILLPIGLSFLTFQSISYIIDVARGDAQPARRLSDFLAFSTLFPQLIAGPVLRYKDLARQFERRAYTLASFSMGVQRFVLGLGMKLMIADSVAPLADRLFALSQPTMAEAWLGALAFSIQLLFDFAGYSAMAIGLGLMIGFRLPENFDRPYTSRSITEFWRRWHISLSTWLRDYLYVPLGGNRGGRIRTYRNLLLTMVLGGLWHGANWTFLVWGAWHGGLMALERALGAKTRASVWPSLVAWPLTMVLVILGWVVFRAESLGQAIEVYLGMFGAHGIPMRAEQLLLLAPTEALFLALGITISIAPRWRWPDPAWLPALRTAALSGLCLLVMQARTDSPFLYFQF</sequence>
<evidence type="ECO:0000256" key="10">
    <source>
        <dbReference type="ARBA" id="ARBA00023136"/>
    </source>
</evidence>
<evidence type="ECO:0000256" key="7">
    <source>
        <dbReference type="ARBA" id="ARBA00022692"/>
    </source>
</evidence>
<keyword evidence="7 14" id="KW-0812">Transmembrane</keyword>
<evidence type="ECO:0000256" key="13">
    <source>
        <dbReference type="PIRNR" id="PIRNR016636"/>
    </source>
</evidence>
<dbReference type="PANTHER" id="PTHR13285">
    <property type="entry name" value="ACYLTRANSFERASE"/>
    <property type="match status" value="1"/>
</dbReference>
<dbReference type="InterPro" id="IPR051085">
    <property type="entry name" value="MB_O-acyltransferase"/>
</dbReference>
<comment type="similarity">
    <text evidence="3 13">Belongs to the membrane-bound acyltransferase family.</text>
</comment>
<keyword evidence="16" id="KW-1185">Reference proteome</keyword>
<feature type="transmembrane region" description="Helical" evidence="14">
    <location>
        <begin position="263"/>
        <end position="283"/>
    </location>
</feature>
<evidence type="ECO:0000256" key="11">
    <source>
        <dbReference type="ARBA" id="ARBA00023315"/>
    </source>
</evidence>
<evidence type="ECO:0000256" key="12">
    <source>
        <dbReference type="ARBA" id="ARBA00031030"/>
    </source>
</evidence>
<evidence type="ECO:0000256" key="14">
    <source>
        <dbReference type="SAM" id="Phobius"/>
    </source>
</evidence>
<feature type="transmembrane region" description="Helical" evidence="14">
    <location>
        <begin position="311"/>
        <end position="334"/>
    </location>
</feature>
<evidence type="ECO:0000256" key="4">
    <source>
        <dbReference type="ARBA" id="ARBA00016084"/>
    </source>
</evidence>
<comment type="pathway">
    <text evidence="2">Glycan biosynthesis; alginate biosynthesis.</text>
</comment>
<feature type="transmembrane region" description="Helical" evidence="14">
    <location>
        <begin position="220"/>
        <end position="243"/>
    </location>
</feature>
<name>A0A0J9E0W3_9RHOB</name>
<dbReference type="STRING" id="1675527.AIOL_001520"/>
<evidence type="ECO:0000313" key="15">
    <source>
        <dbReference type="EMBL" id="KMW56566.1"/>
    </source>
</evidence>
<accession>A0A0J9E0W3</accession>
<dbReference type="AlphaFoldDB" id="A0A0J9E0W3"/>
<dbReference type="InterPro" id="IPR004299">
    <property type="entry name" value="MBOAT_fam"/>
</dbReference>
<keyword evidence="6 13" id="KW-0808">Transferase</keyword>
<dbReference type="RefSeq" id="WP_200898741.1">
    <property type="nucleotide sequence ID" value="NZ_LFTY01000002.1"/>
</dbReference>
<dbReference type="InterPro" id="IPR028362">
    <property type="entry name" value="AlgI"/>
</dbReference>
<dbReference type="Proteomes" id="UP000037178">
    <property type="component" value="Unassembled WGS sequence"/>
</dbReference>
<reference evidence="15 16" key="1">
    <citation type="submission" date="2015-06" db="EMBL/GenBank/DDBJ databases">
        <title>Draft genome sequence of an Alphaproteobacteria species associated to the Mediterranean sponge Oscarella lobularis.</title>
        <authorList>
            <person name="Jourda C."/>
            <person name="Santini S."/>
            <person name="Claverie J.-M."/>
        </authorList>
    </citation>
    <scope>NUCLEOTIDE SEQUENCE [LARGE SCALE GENOMIC DNA]</scope>
    <source>
        <strain evidence="15">IGS</strain>
    </source>
</reference>
<dbReference type="PIRSF" id="PIRSF500217">
    <property type="entry name" value="AlgI"/>
    <property type="match status" value="1"/>
</dbReference>
<keyword evidence="8" id="KW-0016">Alginate biosynthesis</keyword>
<proteinExistence type="inferred from homology"/>
<dbReference type="GO" id="GO:0016746">
    <property type="term" value="F:acyltransferase activity"/>
    <property type="evidence" value="ECO:0007669"/>
    <property type="project" value="UniProtKB-KW"/>
</dbReference>
<dbReference type="EMBL" id="LFTY01000002">
    <property type="protein sequence ID" value="KMW56566.1"/>
    <property type="molecule type" value="Genomic_DNA"/>
</dbReference>
<dbReference type="GO" id="GO:0042121">
    <property type="term" value="P:alginic acid biosynthetic process"/>
    <property type="evidence" value="ECO:0007669"/>
    <property type="project" value="UniProtKB-KW"/>
</dbReference>
<organism evidence="15 16">
    <name type="scientific">Candidatus Rhodobacter oscarellae</name>
    <dbReference type="NCBI Taxonomy" id="1675527"/>
    <lineage>
        <taxon>Bacteria</taxon>
        <taxon>Pseudomonadati</taxon>
        <taxon>Pseudomonadota</taxon>
        <taxon>Alphaproteobacteria</taxon>
        <taxon>Rhodobacterales</taxon>
        <taxon>Rhodobacter group</taxon>
        <taxon>Rhodobacter</taxon>
    </lineage>
</organism>
<evidence type="ECO:0000256" key="6">
    <source>
        <dbReference type="ARBA" id="ARBA00022679"/>
    </source>
</evidence>
<keyword evidence="11 13" id="KW-0012">Acyltransferase</keyword>